<reference evidence="1 2" key="1">
    <citation type="submission" date="2019-02" db="EMBL/GenBank/DDBJ databases">
        <title>Genome sequencing of the rare red list fungi Hericium alpestre (H. flagellum).</title>
        <authorList>
            <person name="Buettner E."/>
            <person name="Kellner H."/>
        </authorList>
    </citation>
    <scope>NUCLEOTIDE SEQUENCE [LARGE SCALE GENOMIC DNA]</scope>
    <source>
        <strain evidence="1 2">DSM 108284</strain>
    </source>
</reference>
<proteinExistence type="predicted"/>
<organism evidence="1 2">
    <name type="scientific">Hericium alpestre</name>
    <dbReference type="NCBI Taxonomy" id="135208"/>
    <lineage>
        <taxon>Eukaryota</taxon>
        <taxon>Fungi</taxon>
        <taxon>Dikarya</taxon>
        <taxon>Basidiomycota</taxon>
        <taxon>Agaricomycotina</taxon>
        <taxon>Agaricomycetes</taxon>
        <taxon>Russulales</taxon>
        <taxon>Hericiaceae</taxon>
        <taxon>Hericium</taxon>
    </lineage>
</organism>
<dbReference type="EMBL" id="SFCI01002089">
    <property type="protein sequence ID" value="TFY74429.1"/>
    <property type="molecule type" value="Genomic_DNA"/>
</dbReference>
<feature type="non-terminal residue" evidence="1">
    <location>
        <position position="1"/>
    </location>
</feature>
<accession>A0A4Y9ZLX4</accession>
<sequence length="133" mass="15214">TAQLRTAFLHIWLSVPSQPDSSFLDDMCVLTDGMLDAITRDLHLLMEKAALHERMEAWHWWYWDVYEDALWGAVDRVRWATGEALEARHELAEGRQRETADEECVGLPSGTHVDAINMVDKHVAEEAVDVRAD</sequence>
<evidence type="ECO:0000313" key="2">
    <source>
        <dbReference type="Proteomes" id="UP000298061"/>
    </source>
</evidence>
<keyword evidence="2" id="KW-1185">Reference proteome</keyword>
<gene>
    <name evidence="1" type="ORF">EWM64_g9582</name>
</gene>
<comment type="caution">
    <text evidence="1">The sequence shown here is derived from an EMBL/GenBank/DDBJ whole genome shotgun (WGS) entry which is preliminary data.</text>
</comment>
<evidence type="ECO:0000313" key="1">
    <source>
        <dbReference type="EMBL" id="TFY74429.1"/>
    </source>
</evidence>
<dbReference type="Proteomes" id="UP000298061">
    <property type="component" value="Unassembled WGS sequence"/>
</dbReference>
<dbReference type="AlphaFoldDB" id="A0A4Y9ZLX4"/>
<protein>
    <submittedName>
        <fullName evidence="1">Uncharacterized protein</fullName>
    </submittedName>
</protein>
<name>A0A4Y9ZLX4_9AGAM</name>